<sequence>MANRHQRVVVVAVLVEPVTPEVLLSVPVVPLPEAPAVPPVAPVPVVPVEPPVPDAPIELVPPVVPLAPAAVSVLLPVVPPVVPAVLLELDVSAVAGGGVVVLDEVAELPAPAPASSFLPQALSDRAPTMASAAAAVWVRDIFIRVTP</sequence>
<dbReference type="EMBL" id="VTOX01000002">
    <property type="protein sequence ID" value="NKE66010.1"/>
    <property type="molecule type" value="Genomic_DNA"/>
</dbReference>
<keyword evidence="2" id="KW-1185">Reference proteome</keyword>
<accession>A0A7X6I696</accession>
<protein>
    <submittedName>
        <fullName evidence="1">Uncharacterized protein</fullName>
    </submittedName>
</protein>
<name>A0A7X6I696_9BURK</name>
<dbReference type="RefSeq" id="WP_168107079.1">
    <property type="nucleotide sequence ID" value="NZ_VTOX01000002.1"/>
</dbReference>
<gene>
    <name evidence="1" type="ORF">RAMLITH_09275</name>
</gene>
<reference evidence="1 2" key="1">
    <citation type="journal article" date="2020" name="Nature">
        <title>Bacterial chemolithoautotrophy via manganese oxidation.</title>
        <authorList>
            <person name="Yu H."/>
            <person name="Leadbetter J.R."/>
        </authorList>
    </citation>
    <scope>NUCLEOTIDE SEQUENCE [LARGE SCALE GENOMIC DNA]</scope>
    <source>
        <strain evidence="1 2">RBP-1</strain>
    </source>
</reference>
<proteinExistence type="predicted"/>
<evidence type="ECO:0000313" key="2">
    <source>
        <dbReference type="Proteomes" id="UP000521868"/>
    </source>
</evidence>
<dbReference type="AlphaFoldDB" id="A0A7X6I696"/>
<evidence type="ECO:0000313" key="1">
    <source>
        <dbReference type="EMBL" id="NKE66010.1"/>
    </source>
</evidence>
<dbReference type="Proteomes" id="UP000521868">
    <property type="component" value="Unassembled WGS sequence"/>
</dbReference>
<comment type="caution">
    <text evidence="1">The sequence shown here is derived from an EMBL/GenBank/DDBJ whole genome shotgun (WGS) entry which is preliminary data.</text>
</comment>
<organism evidence="1 2">
    <name type="scientific">Ramlibacter lithotrophicus</name>
    <dbReference type="NCBI Taxonomy" id="2606681"/>
    <lineage>
        <taxon>Bacteria</taxon>
        <taxon>Pseudomonadati</taxon>
        <taxon>Pseudomonadota</taxon>
        <taxon>Betaproteobacteria</taxon>
        <taxon>Burkholderiales</taxon>
        <taxon>Comamonadaceae</taxon>
        <taxon>Ramlibacter</taxon>
    </lineage>
</organism>